<gene>
    <name evidence="5" type="ORF">PIB30_059462</name>
</gene>
<comment type="subcellular location">
    <subcellularLocation>
        <location evidence="1">Secreted</location>
    </subcellularLocation>
</comment>
<name>A0ABU6YKX4_9FABA</name>
<comment type="similarity">
    <text evidence="2">Belongs to the peptidase S8 family.</text>
</comment>
<dbReference type="EMBL" id="JASCZI010242167">
    <property type="protein sequence ID" value="MED6209939.1"/>
    <property type="molecule type" value="Genomic_DNA"/>
</dbReference>
<dbReference type="Pfam" id="PF17766">
    <property type="entry name" value="fn3_6"/>
    <property type="match status" value="1"/>
</dbReference>
<organism evidence="5 6">
    <name type="scientific">Stylosanthes scabra</name>
    <dbReference type="NCBI Taxonomy" id="79078"/>
    <lineage>
        <taxon>Eukaryota</taxon>
        <taxon>Viridiplantae</taxon>
        <taxon>Streptophyta</taxon>
        <taxon>Embryophyta</taxon>
        <taxon>Tracheophyta</taxon>
        <taxon>Spermatophyta</taxon>
        <taxon>Magnoliopsida</taxon>
        <taxon>eudicotyledons</taxon>
        <taxon>Gunneridae</taxon>
        <taxon>Pentapetalae</taxon>
        <taxon>rosids</taxon>
        <taxon>fabids</taxon>
        <taxon>Fabales</taxon>
        <taxon>Fabaceae</taxon>
        <taxon>Papilionoideae</taxon>
        <taxon>50 kb inversion clade</taxon>
        <taxon>dalbergioids sensu lato</taxon>
        <taxon>Dalbergieae</taxon>
        <taxon>Pterocarpus clade</taxon>
        <taxon>Stylosanthes</taxon>
    </lineage>
</organism>
<keyword evidence="6" id="KW-1185">Reference proteome</keyword>
<evidence type="ECO:0000313" key="5">
    <source>
        <dbReference type="EMBL" id="MED6209939.1"/>
    </source>
</evidence>
<accession>A0ABU6YKX4</accession>
<dbReference type="InterPro" id="IPR041469">
    <property type="entry name" value="Subtilisin-like_FN3"/>
</dbReference>
<evidence type="ECO:0000259" key="4">
    <source>
        <dbReference type="Pfam" id="PF17766"/>
    </source>
</evidence>
<keyword evidence="3" id="KW-0732">Signal</keyword>
<evidence type="ECO:0000256" key="1">
    <source>
        <dbReference type="ARBA" id="ARBA00004613"/>
    </source>
</evidence>
<dbReference type="Proteomes" id="UP001341840">
    <property type="component" value="Unassembled WGS sequence"/>
</dbReference>
<dbReference type="Gene3D" id="2.60.40.2310">
    <property type="match status" value="1"/>
</dbReference>
<evidence type="ECO:0000313" key="6">
    <source>
        <dbReference type="Proteomes" id="UP001341840"/>
    </source>
</evidence>
<proteinExistence type="inferred from homology"/>
<reference evidence="5 6" key="1">
    <citation type="journal article" date="2023" name="Plants (Basel)">
        <title>Bridging the Gap: Combining Genomics and Transcriptomics Approaches to Understand Stylosanthes scabra, an Orphan Legume from the Brazilian Caatinga.</title>
        <authorList>
            <person name="Ferreira-Neto J.R.C."/>
            <person name="da Silva M.D."/>
            <person name="Binneck E."/>
            <person name="de Melo N.F."/>
            <person name="da Silva R.H."/>
            <person name="de Melo A.L.T.M."/>
            <person name="Pandolfi V."/>
            <person name="Bustamante F.O."/>
            <person name="Brasileiro-Vidal A.C."/>
            <person name="Benko-Iseppon A.M."/>
        </authorList>
    </citation>
    <scope>NUCLEOTIDE SEQUENCE [LARGE SCALE GENOMIC DNA]</scope>
    <source>
        <tissue evidence="5">Leaves</tissue>
    </source>
</reference>
<dbReference type="PANTHER" id="PTHR10795">
    <property type="entry name" value="PROPROTEIN CONVERTASE SUBTILISIN/KEXIN"/>
    <property type="match status" value="1"/>
</dbReference>
<protein>
    <recommendedName>
        <fullName evidence="4">Subtilisin-like protease fibronectin type-III domain-containing protein</fullName>
    </recommendedName>
</protein>
<comment type="caution">
    <text evidence="5">The sequence shown here is derived from an EMBL/GenBank/DDBJ whole genome shotgun (WGS) entry which is preliminary data.</text>
</comment>
<dbReference type="InterPro" id="IPR045051">
    <property type="entry name" value="SBT"/>
</dbReference>
<sequence length="110" mass="11961">MKTEKPVNYPTFAARVLPNVTFNISFGRTVTNVGLANSTYKVTITPNPEVKITVTPTVLSFKALNENKSFVVNVSGKVPRKSVVISSIVWSDGTHNVRSPIVLDISTGQQ</sequence>
<feature type="domain" description="Subtilisin-like protease fibronectin type-III" evidence="4">
    <location>
        <begin position="7"/>
        <end position="102"/>
    </location>
</feature>
<evidence type="ECO:0000256" key="2">
    <source>
        <dbReference type="ARBA" id="ARBA00011073"/>
    </source>
</evidence>
<evidence type="ECO:0000256" key="3">
    <source>
        <dbReference type="ARBA" id="ARBA00022729"/>
    </source>
</evidence>